<dbReference type="SUPFAM" id="SSF50475">
    <property type="entry name" value="FMN-binding split barrel"/>
    <property type="match status" value="1"/>
</dbReference>
<organism evidence="1 2">
    <name type="scientific">Halorubrum aidingense JCM 13560</name>
    <dbReference type="NCBI Taxonomy" id="1230454"/>
    <lineage>
        <taxon>Archaea</taxon>
        <taxon>Methanobacteriati</taxon>
        <taxon>Methanobacteriota</taxon>
        <taxon>Stenosarchaea group</taxon>
        <taxon>Halobacteria</taxon>
        <taxon>Halobacteriales</taxon>
        <taxon>Haloferacaceae</taxon>
        <taxon>Halorubrum</taxon>
    </lineage>
</organism>
<dbReference type="RefSeq" id="WP_007998112.1">
    <property type="nucleotide sequence ID" value="NZ_AOJI01000012.1"/>
</dbReference>
<dbReference type="Gene3D" id="2.30.110.10">
    <property type="entry name" value="Electron Transport, Fmn-binding Protein, Chain A"/>
    <property type="match status" value="1"/>
</dbReference>
<dbReference type="Proteomes" id="UP000011575">
    <property type="component" value="Unassembled WGS sequence"/>
</dbReference>
<dbReference type="InterPro" id="IPR012349">
    <property type="entry name" value="Split_barrel_FMN-bd"/>
</dbReference>
<dbReference type="EMBL" id="AOJI01000012">
    <property type="protein sequence ID" value="EMA69847.1"/>
    <property type="molecule type" value="Genomic_DNA"/>
</dbReference>
<protein>
    <recommendedName>
        <fullName evidence="3">Pyridoxamine 5'-phosphate oxidase-related FMN-binding protein</fullName>
    </recommendedName>
</protein>
<dbReference type="InterPro" id="IPR024747">
    <property type="entry name" value="Pyridox_Oxase-rel"/>
</dbReference>
<keyword evidence="2" id="KW-1185">Reference proteome</keyword>
<reference evidence="1 2" key="1">
    <citation type="journal article" date="2014" name="PLoS Genet.">
        <title>Phylogenetically driven sequencing of extremely halophilic archaea reveals strategies for static and dynamic osmo-response.</title>
        <authorList>
            <person name="Becker E.A."/>
            <person name="Seitzer P.M."/>
            <person name="Tritt A."/>
            <person name="Larsen D."/>
            <person name="Krusor M."/>
            <person name="Yao A.I."/>
            <person name="Wu D."/>
            <person name="Madern D."/>
            <person name="Eisen J.A."/>
            <person name="Darling A.E."/>
            <person name="Facciotti M.T."/>
        </authorList>
    </citation>
    <scope>NUCLEOTIDE SEQUENCE [LARGE SCALE GENOMIC DNA]</scope>
    <source>
        <strain evidence="1 2">JCM 13560</strain>
    </source>
</reference>
<dbReference type="Pfam" id="PF12900">
    <property type="entry name" value="Pyridox_ox_2"/>
    <property type="match status" value="1"/>
</dbReference>
<evidence type="ECO:0000313" key="1">
    <source>
        <dbReference type="EMBL" id="EMA69847.1"/>
    </source>
</evidence>
<proteinExistence type="predicted"/>
<name>M0PIH3_9EURY</name>
<comment type="caution">
    <text evidence="1">The sequence shown here is derived from an EMBL/GenBank/DDBJ whole genome shotgun (WGS) entry which is preliminary data.</text>
</comment>
<dbReference type="AlphaFoldDB" id="M0PIH3"/>
<sequence length="153" mass="16882">MSIDAIAESTAASMSEGQMRELLEAEGVGTLGLPTGDLPYLVPISFGFDGDATLYFVFLLFGAESRKETLVTEAGRGRFLVYRAESMYDWQSVSLTGRITAVEEGEWDELRSAMENAWHPNVFSSAHPTRGVRGYSFEIDEWTGLQQRDVGGN</sequence>
<evidence type="ECO:0008006" key="3">
    <source>
        <dbReference type="Google" id="ProtNLM"/>
    </source>
</evidence>
<accession>M0PIH3</accession>
<evidence type="ECO:0000313" key="2">
    <source>
        <dbReference type="Proteomes" id="UP000011575"/>
    </source>
</evidence>
<gene>
    <name evidence="1" type="ORF">C461_01771</name>
</gene>
<dbReference type="STRING" id="1230454.C461_01771"/>
<dbReference type="PATRIC" id="fig|1230454.4.peg.365"/>